<keyword evidence="5" id="KW-0175">Coiled coil</keyword>
<dbReference type="PANTHER" id="PTHR47972">
    <property type="entry name" value="KINESIN-LIKE PROTEIN KLP-3"/>
    <property type="match status" value="1"/>
</dbReference>
<evidence type="ECO:0000259" key="10">
    <source>
        <dbReference type="PROSITE" id="PS50067"/>
    </source>
</evidence>
<dbReference type="InterPro" id="IPR027417">
    <property type="entry name" value="P-loop_NTPase"/>
</dbReference>
<evidence type="ECO:0000256" key="4">
    <source>
        <dbReference type="ARBA" id="ARBA00022840"/>
    </source>
</evidence>
<sequence>MAAADGALLFSVASVVEDVLQQHGTRSADLDLESRKAEEAGTFFLRILPSLLPICIEFVVSSYALVAEKSASRRYEAAGWLRKMVGVVVGKDLPAEPSEEEFRLGLRSGSILCTVLNKIQPGAVSKVVESPCDSALIPDGAALSAYQYFENVRNFLVAVQEMGLPTFEASDLEQGGKSGRVVNCVLALKSYSEWKQTGGNGIWKFGGNVKPAATGKSFVRKNSEPFTNSFSRNLSASENSLNAISMDLDTNKMPSSGSLSMLVRSILLDKKPEEVPMLVESVLTKVVEEFEHRIASQNELRKTPSKVLAVSNSNKSLLRAASSDTKIEDKNVALIKKGECFRKSFVPDEESKGRILKQQMIFDQQQRDIQEMKHALRTTKAGMQFMQMKFHEEFHNLGTHIHGLAHAASGYHRVLEENRKLYNQVQDLKGNIRVYCRVRPFLSGQLNYLSTVDHMEEGNITINSSKHGKGRRSFSFNKIFGPTATQEEVFSDTQPLIRSVLDGYNVCIFAYGQTGSGKTYTMTGPKELTRQTQGVNYRALSDLFLLSEQRKDTFRYDVSVQMIEIYNEQVRDLLVTDGLNKRYPLQVVWFCFRSNTLEIRNSSQTGLNVPDANLVPVSSTADVIDLMNLGQRNRVVGATALNDRSSRSHSCLTVHVQGRDLMSGTILRGCMHLVDLAGSERVDKSEVTGDRLKEAQHINRSLSALGDVISSLAQKNPHVPYRNSKLTQLLQDSLGGQAKTLMFVHISPEPDAVGETISTLKFAERVATVELGAARVNKDSADVKELKEQIASLKAALARKEGEPEDMQHSFSNSSERYRTKASDLSPFHSNKQAGDMLDDQNSCRQPMGDVGNIEARSNSMMRQKKQSFDLEELLGNSPPWPPVSSSVQNYVEDDKDMGSGQWVDKVMVNKQDAVPRVGNPLGCWETENRNLPDAFYQKLISDSSKLFPDQSYNIFMANNRYDIANNDDLDEDAATSDSSDADLLWQFNNAKITSMTNGIEPKIKKPNTKPANGPELRNLNSTVGPSPSRKPSNGVGTRLHRNGRHPVPADGKRKIGNRK</sequence>
<evidence type="ECO:0000256" key="6">
    <source>
        <dbReference type="ARBA" id="ARBA00023175"/>
    </source>
</evidence>
<dbReference type="InterPro" id="IPR036872">
    <property type="entry name" value="CH_dom_sf"/>
</dbReference>
<dbReference type="CDD" id="cd21203">
    <property type="entry name" value="CH_AtKIN14-like"/>
    <property type="match status" value="1"/>
</dbReference>
<evidence type="ECO:0000256" key="8">
    <source>
        <dbReference type="SAM" id="MobiDB-lite"/>
    </source>
</evidence>
<dbReference type="GO" id="GO:0007018">
    <property type="term" value="P:microtubule-based movement"/>
    <property type="evidence" value="ECO:0007669"/>
    <property type="project" value="InterPro"/>
</dbReference>
<feature type="compositionally biased region" description="Basic and acidic residues" evidence="8">
    <location>
        <begin position="798"/>
        <end position="808"/>
    </location>
</feature>
<proteinExistence type="inferred from homology"/>
<evidence type="ECO:0000256" key="1">
    <source>
        <dbReference type="ARBA" id="ARBA00010899"/>
    </source>
</evidence>
<organism evidence="11 12">
    <name type="scientific">Vitis vinifera</name>
    <name type="common">Grape</name>
    <dbReference type="NCBI Taxonomy" id="29760"/>
    <lineage>
        <taxon>Eukaryota</taxon>
        <taxon>Viridiplantae</taxon>
        <taxon>Streptophyta</taxon>
        <taxon>Embryophyta</taxon>
        <taxon>Tracheophyta</taxon>
        <taxon>Spermatophyta</taxon>
        <taxon>Magnoliopsida</taxon>
        <taxon>eudicotyledons</taxon>
        <taxon>Gunneridae</taxon>
        <taxon>Pentapetalae</taxon>
        <taxon>rosids</taxon>
        <taxon>Vitales</taxon>
        <taxon>Vitaceae</taxon>
        <taxon>Viteae</taxon>
        <taxon>Vitis</taxon>
    </lineage>
</organism>
<dbReference type="GO" id="GO:0005874">
    <property type="term" value="C:microtubule"/>
    <property type="evidence" value="ECO:0007669"/>
    <property type="project" value="UniProtKB-KW"/>
</dbReference>
<dbReference type="Pfam" id="PF00307">
    <property type="entry name" value="CH"/>
    <property type="match status" value="1"/>
</dbReference>
<dbReference type="Proteomes" id="UP000288805">
    <property type="component" value="Unassembled WGS sequence"/>
</dbReference>
<evidence type="ECO:0000256" key="5">
    <source>
        <dbReference type="ARBA" id="ARBA00023054"/>
    </source>
</evidence>
<dbReference type="EMBL" id="QGNW01000702">
    <property type="protein sequence ID" value="RVW64829.1"/>
    <property type="molecule type" value="Genomic_DNA"/>
</dbReference>
<reference evidence="11 12" key="1">
    <citation type="journal article" date="2018" name="PLoS Genet.">
        <title>Population sequencing reveals clonal diversity and ancestral inbreeding in the grapevine cultivar Chardonnay.</title>
        <authorList>
            <person name="Roach M.J."/>
            <person name="Johnson D.L."/>
            <person name="Bohlmann J."/>
            <person name="van Vuuren H.J."/>
            <person name="Jones S.J."/>
            <person name="Pretorius I.S."/>
            <person name="Schmidt S.A."/>
            <person name="Borneman A.R."/>
        </authorList>
    </citation>
    <scope>NUCLEOTIDE SEQUENCE [LARGE SCALE GENOMIC DNA]</scope>
    <source>
        <strain evidence="12">cv. Chardonnay</strain>
        <tissue evidence="11">Leaf</tissue>
    </source>
</reference>
<feature type="region of interest" description="Disordered" evidence="8">
    <location>
        <begin position="797"/>
        <end position="819"/>
    </location>
</feature>
<dbReference type="GO" id="GO:0008017">
    <property type="term" value="F:microtubule binding"/>
    <property type="evidence" value="ECO:0007669"/>
    <property type="project" value="InterPro"/>
</dbReference>
<dbReference type="CDD" id="cd01366">
    <property type="entry name" value="KISc_C_terminal"/>
    <property type="match status" value="1"/>
</dbReference>
<dbReference type="SMART" id="SM00129">
    <property type="entry name" value="KISc"/>
    <property type="match status" value="1"/>
</dbReference>
<dbReference type="SUPFAM" id="SSF47576">
    <property type="entry name" value="Calponin-homology domain, CH-domain"/>
    <property type="match status" value="1"/>
</dbReference>
<dbReference type="InterPro" id="IPR027640">
    <property type="entry name" value="Kinesin-like_fam"/>
</dbReference>
<dbReference type="InterPro" id="IPR001715">
    <property type="entry name" value="CH_dom"/>
</dbReference>
<feature type="region of interest" description="Disordered" evidence="8">
    <location>
        <begin position="999"/>
        <end position="1060"/>
    </location>
</feature>
<evidence type="ECO:0000313" key="12">
    <source>
        <dbReference type="Proteomes" id="UP000288805"/>
    </source>
</evidence>
<evidence type="ECO:0000256" key="7">
    <source>
        <dbReference type="PROSITE-ProRule" id="PRU00283"/>
    </source>
</evidence>
<dbReference type="InterPro" id="IPR001752">
    <property type="entry name" value="Kinesin_motor_dom"/>
</dbReference>
<dbReference type="InterPro" id="IPR036961">
    <property type="entry name" value="Kinesin_motor_dom_sf"/>
</dbReference>
<evidence type="ECO:0000256" key="2">
    <source>
        <dbReference type="ARBA" id="ARBA00022701"/>
    </source>
</evidence>
<dbReference type="Gene3D" id="1.10.418.10">
    <property type="entry name" value="Calponin-like domain"/>
    <property type="match status" value="1"/>
</dbReference>
<dbReference type="SUPFAM" id="SSF52540">
    <property type="entry name" value="P-loop containing nucleoside triphosphate hydrolases"/>
    <property type="match status" value="1"/>
</dbReference>
<dbReference type="GO" id="GO:0003777">
    <property type="term" value="F:microtubule motor activity"/>
    <property type="evidence" value="ECO:0007669"/>
    <property type="project" value="InterPro"/>
</dbReference>
<keyword evidence="6 7" id="KW-0505">Motor protein</keyword>
<dbReference type="Pfam" id="PF00225">
    <property type="entry name" value="Kinesin"/>
    <property type="match status" value="1"/>
</dbReference>
<evidence type="ECO:0000313" key="11">
    <source>
        <dbReference type="EMBL" id="RVW64829.1"/>
    </source>
</evidence>
<feature type="binding site" evidence="7">
    <location>
        <begin position="512"/>
        <end position="519"/>
    </location>
    <ligand>
        <name>ATP</name>
        <dbReference type="ChEBI" id="CHEBI:30616"/>
    </ligand>
</feature>
<dbReference type="Gene3D" id="3.40.850.10">
    <property type="entry name" value="Kinesin motor domain"/>
    <property type="match status" value="1"/>
</dbReference>
<dbReference type="FunFam" id="3.40.850.10:FF:000045">
    <property type="entry name" value="Kinesin-like protein KIN-14I isoform A"/>
    <property type="match status" value="1"/>
</dbReference>
<dbReference type="SMART" id="SM00033">
    <property type="entry name" value="CH"/>
    <property type="match status" value="1"/>
</dbReference>
<dbReference type="AlphaFoldDB" id="A0A438FXZ4"/>
<dbReference type="PROSITE" id="PS50021">
    <property type="entry name" value="CH"/>
    <property type="match status" value="1"/>
</dbReference>
<keyword evidence="2" id="KW-0493">Microtubule</keyword>
<keyword evidence="3 7" id="KW-0547">Nucleotide-binding</keyword>
<dbReference type="PRINTS" id="PR00380">
    <property type="entry name" value="KINESINHEAVY"/>
</dbReference>
<protein>
    <submittedName>
        <fullName evidence="11">Kinesin-like protein KIN-14I</fullName>
    </submittedName>
</protein>
<comment type="similarity">
    <text evidence="1">Belongs to the TRAFAC class myosin-kinesin ATPase superfamily. Kinesin family. KIN-14 subfamily.</text>
</comment>
<feature type="domain" description="Calponin-homology (CH)" evidence="9">
    <location>
        <begin position="71"/>
        <end position="193"/>
    </location>
</feature>
<feature type="domain" description="Kinesin motor" evidence="10">
    <location>
        <begin position="431"/>
        <end position="769"/>
    </location>
</feature>
<dbReference type="GO" id="GO:0016887">
    <property type="term" value="F:ATP hydrolysis activity"/>
    <property type="evidence" value="ECO:0007669"/>
    <property type="project" value="UniProtKB-ARBA"/>
</dbReference>
<comment type="caution">
    <text evidence="11">The sequence shown here is derived from an EMBL/GenBank/DDBJ whole genome shotgun (WGS) entry which is preliminary data.</text>
</comment>
<feature type="compositionally biased region" description="Polar residues" evidence="8">
    <location>
        <begin position="1019"/>
        <end position="1036"/>
    </location>
</feature>
<dbReference type="GO" id="GO:0005524">
    <property type="term" value="F:ATP binding"/>
    <property type="evidence" value="ECO:0007669"/>
    <property type="project" value="UniProtKB-UniRule"/>
</dbReference>
<dbReference type="FunFam" id="1.10.418.10:FF:000062">
    <property type="entry name" value="Kinesin-like protein KIN-14I isoform A"/>
    <property type="match status" value="1"/>
</dbReference>
<evidence type="ECO:0000259" key="9">
    <source>
        <dbReference type="PROSITE" id="PS50021"/>
    </source>
</evidence>
<gene>
    <name evidence="11" type="primary">KIN14I_9</name>
    <name evidence="11" type="ORF">CK203_051996</name>
</gene>
<dbReference type="PANTHER" id="PTHR47972:SF39">
    <property type="entry name" value="KINESIN-LIKE PROTEIN KIN-14I"/>
    <property type="match status" value="1"/>
</dbReference>
<evidence type="ECO:0000256" key="3">
    <source>
        <dbReference type="ARBA" id="ARBA00022741"/>
    </source>
</evidence>
<name>A0A438FXZ4_VITVI</name>
<dbReference type="PROSITE" id="PS50067">
    <property type="entry name" value="KINESIN_MOTOR_2"/>
    <property type="match status" value="1"/>
</dbReference>
<accession>A0A438FXZ4</accession>
<keyword evidence="4 7" id="KW-0067">ATP-binding</keyword>